<dbReference type="RefSeq" id="WP_150963748.1">
    <property type="nucleotide sequence ID" value="NZ_VZZJ01000008.1"/>
</dbReference>
<dbReference type="Gene3D" id="3.40.50.2300">
    <property type="match status" value="1"/>
</dbReference>
<evidence type="ECO:0000256" key="5">
    <source>
        <dbReference type="ARBA" id="ARBA00023163"/>
    </source>
</evidence>
<dbReference type="EMBL" id="VZZJ01000008">
    <property type="protein sequence ID" value="KAB1073388.1"/>
    <property type="molecule type" value="Genomic_DNA"/>
</dbReference>
<evidence type="ECO:0000259" key="8">
    <source>
        <dbReference type="PROSITE" id="PS50110"/>
    </source>
</evidence>
<dbReference type="GO" id="GO:0006355">
    <property type="term" value="P:regulation of DNA-templated transcription"/>
    <property type="evidence" value="ECO:0007669"/>
    <property type="project" value="TreeGrafter"/>
</dbReference>
<dbReference type="InterPro" id="IPR001789">
    <property type="entry name" value="Sig_transdc_resp-reg_receiver"/>
</dbReference>
<dbReference type="InterPro" id="IPR039420">
    <property type="entry name" value="WalR-like"/>
</dbReference>
<organism evidence="9 10">
    <name type="scientific">Methylobacterium planeticum</name>
    <dbReference type="NCBI Taxonomy" id="2615211"/>
    <lineage>
        <taxon>Bacteria</taxon>
        <taxon>Pseudomonadati</taxon>
        <taxon>Pseudomonadota</taxon>
        <taxon>Alphaproteobacteria</taxon>
        <taxon>Hyphomicrobiales</taxon>
        <taxon>Methylobacteriaceae</taxon>
        <taxon>Methylobacterium</taxon>
    </lineage>
</organism>
<keyword evidence="10" id="KW-1185">Reference proteome</keyword>
<evidence type="ECO:0000256" key="6">
    <source>
        <dbReference type="PROSITE-ProRule" id="PRU00169"/>
    </source>
</evidence>
<evidence type="ECO:0000256" key="3">
    <source>
        <dbReference type="ARBA" id="ARBA00023015"/>
    </source>
</evidence>
<protein>
    <submittedName>
        <fullName evidence="9">Response regulator</fullName>
    </submittedName>
</protein>
<dbReference type="SUPFAM" id="SSF52172">
    <property type="entry name" value="CheY-like"/>
    <property type="match status" value="1"/>
</dbReference>
<dbReference type="PANTHER" id="PTHR48111">
    <property type="entry name" value="REGULATOR OF RPOS"/>
    <property type="match status" value="1"/>
</dbReference>
<dbReference type="SMART" id="SM00448">
    <property type="entry name" value="REC"/>
    <property type="match status" value="1"/>
</dbReference>
<dbReference type="GO" id="GO:0000976">
    <property type="term" value="F:transcription cis-regulatory region binding"/>
    <property type="evidence" value="ECO:0007669"/>
    <property type="project" value="TreeGrafter"/>
</dbReference>
<dbReference type="GO" id="GO:0032993">
    <property type="term" value="C:protein-DNA complex"/>
    <property type="evidence" value="ECO:0007669"/>
    <property type="project" value="TreeGrafter"/>
</dbReference>
<dbReference type="GO" id="GO:0005829">
    <property type="term" value="C:cytosol"/>
    <property type="evidence" value="ECO:0007669"/>
    <property type="project" value="TreeGrafter"/>
</dbReference>
<dbReference type="PROSITE" id="PS50110">
    <property type="entry name" value="RESPONSE_REGULATORY"/>
    <property type="match status" value="1"/>
</dbReference>
<keyword evidence="5" id="KW-0804">Transcription</keyword>
<evidence type="ECO:0000313" key="10">
    <source>
        <dbReference type="Proteomes" id="UP000441523"/>
    </source>
</evidence>
<evidence type="ECO:0000256" key="1">
    <source>
        <dbReference type="ARBA" id="ARBA00022553"/>
    </source>
</evidence>
<evidence type="ECO:0000313" key="9">
    <source>
        <dbReference type="EMBL" id="KAB1073388.1"/>
    </source>
</evidence>
<evidence type="ECO:0000256" key="7">
    <source>
        <dbReference type="SAM" id="MobiDB-lite"/>
    </source>
</evidence>
<keyword evidence="1 6" id="KW-0597">Phosphoprotein</keyword>
<gene>
    <name evidence="9" type="ORF">F6X51_11590</name>
</gene>
<keyword evidence="2" id="KW-0902">Two-component regulatory system</keyword>
<feature type="region of interest" description="Disordered" evidence="7">
    <location>
        <begin position="91"/>
        <end position="110"/>
    </location>
</feature>
<sequence>MAKRRPLRIFVVEDEALLLMQLEALLVAAGHEVVATAMSTAEALARIPTLAADLAFVDLRLGDSGGGIVVGRQLARTARMPVIFVTANERRIPVDEEPGPPPPDAGDNDLGGDYAGAMGVIAKPYTLHGLRTALDFLDEALRLPPPHRAPPESLFLTPAYAARWQIAV</sequence>
<reference evidence="9 10" key="1">
    <citation type="submission" date="2019-09" db="EMBL/GenBank/DDBJ databases">
        <title>YIM 132548 draft genome.</title>
        <authorList>
            <person name="Jiang L."/>
        </authorList>
    </citation>
    <scope>NUCLEOTIDE SEQUENCE [LARGE SCALE GENOMIC DNA]</scope>
    <source>
        <strain evidence="9 10">YIM 132548</strain>
    </source>
</reference>
<proteinExistence type="predicted"/>
<evidence type="ECO:0000256" key="2">
    <source>
        <dbReference type="ARBA" id="ARBA00023012"/>
    </source>
</evidence>
<dbReference type="InterPro" id="IPR011006">
    <property type="entry name" value="CheY-like_superfamily"/>
</dbReference>
<name>A0A6N6MQK3_9HYPH</name>
<accession>A0A6N6MQK3</accession>
<evidence type="ECO:0000256" key="4">
    <source>
        <dbReference type="ARBA" id="ARBA00023125"/>
    </source>
</evidence>
<keyword evidence="3" id="KW-0805">Transcription regulation</keyword>
<dbReference type="Proteomes" id="UP000441523">
    <property type="component" value="Unassembled WGS sequence"/>
</dbReference>
<keyword evidence="4" id="KW-0238">DNA-binding</keyword>
<dbReference type="AlphaFoldDB" id="A0A6N6MQK3"/>
<feature type="modified residue" description="4-aspartylphosphate" evidence="6">
    <location>
        <position position="58"/>
    </location>
</feature>
<comment type="caution">
    <text evidence="9">The sequence shown here is derived from an EMBL/GenBank/DDBJ whole genome shotgun (WGS) entry which is preliminary data.</text>
</comment>
<dbReference type="GO" id="GO:0000156">
    <property type="term" value="F:phosphorelay response regulator activity"/>
    <property type="evidence" value="ECO:0007669"/>
    <property type="project" value="TreeGrafter"/>
</dbReference>
<dbReference type="Pfam" id="PF00072">
    <property type="entry name" value="Response_reg"/>
    <property type="match status" value="1"/>
</dbReference>
<dbReference type="PANTHER" id="PTHR48111:SF1">
    <property type="entry name" value="TWO-COMPONENT RESPONSE REGULATOR ORR33"/>
    <property type="match status" value="1"/>
</dbReference>
<feature type="domain" description="Response regulatory" evidence="8">
    <location>
        <begin position="8"/>
        <end position="138"/>
    </location>
</feature>